<dbReference type="AlphaFoldDB" id="A0ABD1ZQA5"/>
<evidence type="ECO:0000256" key="3">
    <source>
        <dbReference type="ARBA" id="ARBA00022527"/>
    </source>
</evidence>
<evidence type="ECO:0000256" key="16">
    <source>
        <dbReference type="ARBA" id="ARBA00047899"/>
    </source>
</evidence>
<sequence length="970" mass="106639">MWRRRGMAAAKLLFVVILCCQLLQRGAAQTGFTSIDCGSTFKYTDGLGIQWVGDANYVSKGETAAIDIQKAKLGADGVNDRRKLQTLRYFPGPANKHCYDVPFVASQKYLIRLTFLGGNLTSKAGIVDFSVSLGIAYWQNIQVSDPWTPIVREASFIPVQDSSPICFKRGDIGDPFVNSIEIRPLPPLAYQITLNSFIYTNVYRLDCGLKAGSPSIRYPDDPSDRIWAADIKNVSIPAVVNANARLESTITDTFNQPPVAVLRSAWNASTISFQLPMSTFPKSPIDLGFYYISFYFVEIAGTAANDFRVVDVNVDGSKVDGSPITLTSTETLALWSFHIKTAQSADISITPSSNASIPVALLNAVEVYQVQSYNVSLTTSAIGVKTIEALKTELNLNEWQGDPCLAWPYDWLKCSDPLNSGSNTIEITALTLSNFNLSGTIPADISDLVELTELALDHNNFSGRIPDLSTLTKLKHLRLQNNNLSGPIPNFLGSLPLSVLTLDNNQLEGDLPEGLQEKIHSGVLTFSAGNNPHLCFGGNQCSSPAPSAQKQSSDKTDSDKKSSSVGVIVGAVVGGLAVLLLLVFFIYWKFLRKPAQRLVTATGGGERSGSSNSLKPFSWTEVETMTKNFSKVLGKGGYGEVYYGELLTGKKVAVKVNKGNTKHGKQQFLNEVSLLSRVHHRHLVPFVGFCNEGKHEIVIYEYMAQGTLEDHLKGERNTNNGPLDWKTRLDIVLNASKGIEYLHKSCNPPIIHRDIKTANILLNEHLVTKVSDFGISKPTSDENRTRGITTEVKGTFGYLDPEYFRGYRLTEKNDVYSFGVVLLEVITGKPPTTVSFPNSRASNLLEWVQSSIQNGNIRTIVDPTMGSSYDEESVWKVTELALSCLRPNLSDRPDMTCVLQELMEVMEQENHQTTVNVYPSPSNLPPSAFDQYQRVSEAPRVGRNPSRGDSSRRSSQDSIATFSNDNITAR</sequence>
<dbReference type="Proteomes" id="UP001605036">
    <property type="component" value="Unassembled WGS sequence"/>
</dbReference>
<evidence type="ECO:0000256" key="21">
    <source>
        <dbReference type="SAM" id="SignalP"/>
    </source>
</evidence>
<dbReference type="InterPro" id="IPR000719">
    <property type="entry name" value="Prot_kinase_dom"/>
</dbReference>
<keyword evidence="12 20" id="KW-1133">Transmembrane helix</keyword>
<dbReference type="PROSITE" id="PS50011">
    <property type="entry name" value="PROTEIN_KINASE_DOM"/>
    <property type="match status" value="1"/>
</dbReference>
<dbReference type="PROSITE" id="PS00108">
    <property type="entry name" value="PROTEIN_KINASE_ST"/>
    <property type="match status" value="1"/>
</dbReference>
<dbReference type="GO" id="GO:0004674">
    <property type="term" value="F:protein serine/threonine kinase activity"/>
    <property type="evidence" value="ECO:0007669"/>
    <property type="project" value="UniProtKB-KW"/>
</dbReference>
<evidence type="ECO:0000313" key="23">
    <source>
        <dbReference type="EMBL" id="KAL2653627.1"/>
    </source>
</evidence>
<gene>
    <name evidence="23" type="ORF">R1flu_021755</name>
</gene>
<evidence type="ECO:0000313" key="24">
    <source>
        <dbReference type="Proteomes" id="UP001605036"/>
    </source>
</evidence>
<keyword evidence="5" id="KW-0808">Transferase</keyword>
<evidence type="ECO:0000256" key="18">
    <source>
        <dbReference type="PROSITE-ProRule" id="PRU10141"/>
    </source>
</evidence>
<dbReference type="InterPro" id="IPR057013">
    <property type="entry name" value="LRR_ComC"/>
</dbReference>
<organism evidence="23 24">
    <name type="scientific">Riccia fluitans</name>
    <dbReference type="NCBI Taxonomy" id="41844"/>
    <lineage>
        <taxon>Eukaryota</taxon>
        <taxon>Viridiplantae</taxon>
        <taxon>Streptophyta</taxon>
        <taxon>Embryophyta</taxon>
        <taxon>Marchantiophyta</taxon>
        <taxon>Marchantiopsida</taxon>
        <taxon>Marchantiidae</taxon>
        <taxon>Marchantiales</taxon>
        <taxon>Ricciaceae</taxon>
        <taxon>Riccia</taxon>
    </lineage>
</organism>
<dbReference type="InterPro" id="IPR024788">
    <property type="entry name" value="Malectin-like_Carb-bd_dom"/>
</dbReference>
<protein>
    <recommendedName>
        <fullName evidence="2">non-specific serine/threonine protein kinase</fullName>
        <ecNumber evidence="2">2.7.11.1</ecNumber>
    </recommendedName>
</protein>
<evidence type="ECO:0000256" key="15">
    <source>
        <dbReference type="ARBA" id="ARBA00023180"/>
    </source>
</evidence>
<dbReference type="SMART" id="SM00220">
    <property type="entry name" value="S_TKc"/>
    <property type="match status" value="1"/>
</dbReference>
<dbReference type="InterPro" id="IPR032675">
    <property type="entry name" value="LRR_dom_sf"/>
</dbReference>
<keyword evidence="10" id="KW-0418">Kinase</keyword>
<evidence type="ECO:0000256" key="19">
    <source>
        <dbReference type="SAM" id="MobiDB-lite"/>
    </source>
</evidence>
<dbReference type="Gene3D" id="3.30.200.20">
    <property type="entry name" value="Phosphorylase Kinase, domain 1"/>
    <property type="match status" value="1"/>
</dbReference>
<keyword evidence="24" id="KW-1185">Reference proteome</keyword>
<keyword evidence="6 20" id="KW-0812">Transmembrane</keyword>
<feature type="compositionally biased region" description="Polar residues" evidence="19">
    <location>
        <begin position="911"/>
        <end position="921"/>
    </location>
</feature>
<dbReference type="PROSITE" id="PS51450">
    <property type="entry name" value="LRR"/>
    <property type="match status" value="1"/>
</dbReference>
<evidence type="ECO:0000256" key="14">
    <source>
        <dbReference type="ARBA" id="ARBA00023170"/>
    </source>
</evidence>
<evidence type="ECO:0000256" key="17">
    <source>
        <dbReference type="ARBA" id="ARBA00048679"/>
    </source>
</evidence>
<dbReference type="CDD" id="cd14066">
    <property type="entry name" value="STKc_IRAK"/>
    <property type="match status" value="1"/>
</dbReference>
<feature type="signal peptide" evidence="21">
    <location>
        <begin position="1"/>
        <end position="28"/>
    </location>
</feature>
<dbReference type="Gene3D" id="2.60.120.430">
    <property type="entry name" value="Galactose-binding lectin"/>
    <property type="match status" value="2"/>
</dbReference>
<evidence type="ECO:0000259" key="22">
    <source>
        <dbReference type="PROSITE" id="PS50011"/>
    </source>
</evidence>
<keyword evidence="4" id="KW-0433">Leucine-rich repeat</keyword>
<evidence type="ECO:0000256" key="13">
    <source>
        <dbReference type="ARBA" id="ARBA00023136"/>
    </source>
</evidence>
<evidence type="ECO:0000256" key="12">
    <source>
        <dbReference type="ARBA" id="ARBA00022989"/>
    </source>
</evidence>
<keyword evidence="13 20" id="KW-0472">Membrane</keyword>
<evidence type="ECO:0000256" key="2">
    <source>
        <dbReference type="ARBA" id="ARBA00012513"/>
    </source>
</evidence>
<dbReference type="GO" id="GO:0005524">
    <property type="term" value="F:ATP binding"/>
    <property type="evidence" value="ECO:0007669"/>
    <property type="project" value="UniProtKB-UniRule"/>
</dbReference>
<dbReference type="InterPro" id="IPR001245">
    <property type="entry name" value="Ser-Thr/Tyr_kinase_cat_dom"/>
</dbReference>
<comment type="caution">
    <text evidence="23">The sequence shown here is derived from an EMBL/GenBank/DDBJ whole genome shotgun (WGS) entry which is preliminary data.</text>
</comment>
<evidence type="ECO:0000256" key="4">
    <source>
        <dbReference type="ARBA" id="ARBA00022614"/>
    </source>
</evidence>
<evidence type="ECO:0000256" key="7">
    <source>
        <dbReference type="ARBA" id="ARBA00022729"/>
    </source>
</evidence>
<feature type="domain" description="Protein kinase" evidence="22">
    <location>
        <begin position="627"/>
        <end position="906"/>
    </location>
</feature>
<evidence type="ECO:0000256" key="1">
    <source>
        <dbReference type="ARBA" id="ARBA00004167"/>
    </source>
</evidence>
<feature type="chain" id="PRO_5044791324" description="non-specific serine/threonine protein kinase" evidence="21">
    <location>
        <begin position="29"/>
        <end position="970"/>
    </location>
</feature>
<dbReference type="PANTHER" id="PTHR45631">
    <property type="entry name" value="OS07G0107800 PROTEIN-RELATED"/>
    <property type="match status" value="1"/>
</dbReference>
<evidence type="ECO:0000256" key="5">
    <source>
        <dbReference type="ARBA" id="ARBA00022679"/>
    </source>
</evidence>
<keyword evidence="15" id="KW-0325">Glycoprotein</keyword>
<dbReference type="InterPro" id="IPR017441">
    <property type="entry name" value="Protein_kinase_ATP_BS"/>
</dbReference>
<keyword evidence="14" id="KW-0675">Receptor</keyword>
<dbReference type="Gene3D" id="1.10.510.10">
    <property type="entry name" value="Transferase(Phosphotransferase) domain 1"/>
    <property type="match status" value="1"/>
</dbReference>
<comment type="catalytic activity">
    <reaction evidence="17">
        <text>L-seryl-[protein] + ATP = O-phospho-L-seryl-[protein] + ADP + H(+)</text>
        <dbReference type="Rhea" id="RHEA:17989"/>
        <dbReference type="Rhea" id="RHEA-COMP:9863"/>
        <dbReference type="Rhea" id="RHEA-COMP:11604"/>
        <dbReference type="ChEBI" id="CHEBI:15378"/>
        <dbReference type="ChEBI" id="CHEBI:29999"/>
        <dbReference type="ChEBI" id="CHEBI:30616"/>
        <dbReference type="ChEBI" id="CHEBI:83421"/>
        <dbReference type="ChEBI" id="CHEBI:456216"/>
        <dbReference type="EC" id="2.7.11.1"/>
    </reaction>
</comment>
<dbReference type="FunFam" id="1.10.510.10:FF:000146">
    <property type="entry name" value="LRR receptor-like serine/threonine-protein kinase IOS1"/>
    <property type="match status" value="1"/>
</dbReference>
<comment type="catalytic activity">
    <reaction evidence="16">
        <text>L-threonyl-[protein] + ATP = O-phospho-L-threonyl-[protein] + ADP + H(+)</text>
        <dbReference type="Rhea" id="RHEA:46608"/>
        <dbReference type="Rhea" id="RHEA-COMP:11060"/>
        <dbReference type="Rhea" id="RHEA-COMP:11605"/>
        <dbReference type="ChEBI" id="CHEBI:15378"/>
        <dbReference type="ChEBI" id="CHEBI:30013"/>
        <dbReference type="ChEBI" id="CHEBI:30616"/>
        <dbReference type="ChEBI" id="CHEBI:61977"/>
        <dbReference type="ChEBI" id="CHEBI:456216"/>
        <dbReference type="EC" id="2.7.11.1"/>
    </reaction>
</comment>
<keyword evidence="11 18" id="KW-0067">ATP-binding</keyword>
<evidence type="ECO:0000256" key="11">
    <source>
        <dbReference type="ARBA" id="ARBA00022840"/>
    </source>
</evidence>
<feature type="compositionally biased region" description="Polar residues" evidence="19">
    <location>
        <begin position="959"/>
        <end position="970"/>
    </location>
</feature>
<dbReference type="FunFam" id="3.80.10.10:FF:000041">
    <property type="entry name" value="LRR receptor-like serine/threonine-protein kinase ERECTA"/>
    <property type="match status" value="1"/>
</dbReference>
<evidence type="ECO:0000256" key="8">
    <source>
        <dbReference type="ARBA" id="ARBA00022737"/>
    </source>
</evidence>
<dbReference type="Pfam" id="PF07714">
    <property type="entry name" value="PK_Tyr_Ser-Thr"/>
    <property type="match status" value="1"/>
</dbReference>
<comment type="subcellular location">
    <subcellularLocation>
        <location evidence="1">Membrane</location>
        <topology evidence="1">Single-pass membrane protein</topology>
    </subcellularLocation>
</comment>
<keyword evidence="9 18" id="KW-0547">Nucleotide-binding</keyword>
<dbReference type="InterPro" id="IPR001611">
    <property type="entry name" value="Leu-rich_rpt"/>
</dbReference>
<dbReference type="EC" id="2.7.11.1" evidence="2"/>
<dbReference type="InterPro" id="IPR008271">
    <property type="entry name" value="Ser/Thr_kinase_AS"/>
</dbReference>
<evidence type="ECO:0000256" key="6">
    <source>
        <dbReference type="ARBA" id="ARBA00022692"/>
    </source>
</evidence>
<name>A0ABD1ZQA5_9MARC</name>
<feature type="region of interest" description="Disordered" evidence="19">
    <location>
        <begin position="541"/>
        <end position="561"/>
    </location>
</feature>
<feature type="transmembrane region" description="Helical" evidence="20">
    <location>
        <begin position="565"/>
        <end position="588"/>
    </location>
</feature>
<feature type="region of interest" description="Disordered" evidence="19">
    <location>
        <begin position="910"/>
        <end position="929"/>
    </location>
</feature>
<dbReference type="PROSITE" id="PS00107">
    <property type="entry name" value="PROTEIN_KINASE_ATP"/>
    <property type="match status" value="1"/>
</dbReference>
<dbReference type="GO" id="GO:0016020">
    <property type="term" value="C:membrane"/>
    <property type="evidence" value="ECO:0007669"/>
    <property type="project" value="UniProtKB-SubCell"/>
</dbReference>
<evidence type="ECO:0000256" key="9">
    <source>
        <dbReference type="ARBA" id="ARBA00022741"/>
    </source>
</evidence>
<keyword evidence="8" id="KW-0677">Repeat</keyword>
<reference evidence="23 24" key="1">
    <citation type="submission" date="2024-09" db="EMBL/GenBank/DDBJ databases">
        <title>Chromosome-scale assembly of Riccia fluitans.</title>
        <authorList>
            <person name="Paukszto L."/>
            <person name="Sawicki J."/>
            <person name="Karawczyk K."/>
            <person name="Piernik-Szablinska J."/>
            <person name="Szczecinska M."/>
            <person name="Mazdziarz M."/>
        </authorList>
    </citation>
    <scope>NUCLEOTIDE SEQUENCE [LARGE SCALE GENOMIC DNA]</scope>
    <source>
        <strain evidence="23">Rf_01</strain>
        <tissue evidence="23">Aerial parts of the thallus</tissue>
    </source>
</reference>
<accession>A0ABD1ZQA5</accession>
<dbReference type="InterPro" id="IPR011009">
    <property type="entry name" value="Kinase-like_dom_sf"/>
</dbReference>
<dbReference type="EMBL" id="JBHFFA010000001">
    <property type="protein sequence ID" value="KAL2653627.1"/>
    <property type="molecule type" value="Genomic_DNA"/>
</dbReference>
<keyword evidence="7 21" id="KW-0732">Signal</keyword>
<feature type="binding site" evidence="18">
    <location>
        <position position="655"/>
    </location>
    <ligand>
        <name>ATP</name>
        <dbReference type="ChEBI" id="CHEBI:30616"/>
    </ligand>
</feature>
<evidence type="ECO:0000256" key="20">
    <source>
        <dbReference type="SAM" id="Phobius"/>
    </source>
</evidence>
<dbReference type="SUPFAM" id="SSF56112">
    <property type="entry name" value="Protein kinase-like (PK-like)"/>
    <property type="match status" value="1"/>
</dbReference>
<dbReference type="PANTHER" id="PTHR45631:SF3">
    <property type="entry name" value="OS05G0393100 PROTEIN"/>
    <property type="match status" value="1"/>
</dbReference>
<dbReference type="Pfam" id="PF24141">
    <property type="entry name" value="LRR_ComC"/>
    <property type="match status" value="1"/>
</dbReference>
<keyword evidence="3" id="KW-0723">Serine/threonine-protein kinase</keyword>
<feature type="compositionally biased region" description="Basic and acidic residues" evidence="19">
    <location>
        <begin position="552"/>
        <end position="561"/>
    </location>
</feature>
<feature type="compositionally biased region" description="Low complexity" evidence="19">
    <location>
        <begin position="542"/>
        <end position="551"/>
    </location>
</feature>
<proteinExistence type="predicted"/>
<dbReference type="Pfam" id="PF12819">
    <property type="entry name" value="Malectin_like"/>
    <property type="match status" value="1"/>
</dbReference>
<evidence type="ECO:0000256" key="10">
    <source>
        <dbReference type="ARBA" id="ARBA00022777"/>
    </source>
</evidence>
<dbReference type="SUPFAM" id="SSF52058">
    <property type="entry name" value="L domain-like"/>
    <property type="match status" value="1"/>
</dbReference>
<feature type="region of interest" description="Disordered" evidence="19">
    <location>
        <begin position="935"/>
        <end position="970"/>
    </location>
</feature>
<dbReference type="Gene3D" id="3.80.10.10">
    <property type="entry name" value="Ribonuclease Inhibitor"/>
    <property type="match status" value="1"/>
</dbReference>